<protein>
    <recommendedName>
        <fullName evidence="2">DNA end protector protein</fullName>
    </recommendedName>
</protein>
<reference evidence="1" key="1">
    <citation type="journal article" date="2020" name="Nature">
        <title>Giant virus diversity and host interactions through global metagenomics.</title>
        <authorList>
            <person name="Schulz F."/>
            <person name="Roux S."/>
            <person name="Paez-Espino D."/>
            <person name="Jungbluth S."/>
            <person name="Walsh D.A."/>
            <person name="Denef V.J."/>
            <person name="McMahon K.D."/>
            <person name="Konstantinidis K.T."/>
            <person name="Eloe-Fadrosh E.A."/>
            <person name="Kyrpides N.C."/>
            <person name="Woyke T."/>
        </authorList>
    </citation>
    <scope>NUCLEOTIDE SEQUENCE</scope>
    <source>
        <strain evidence="1">GVMAG-S-1064190-84</strain>
    </source>
</reference>
<dbReference type="AlphaFoldDB" id="A0A6C0JTU6"/>
<name>A0A6C0JTU6_9ZZZZ</name>
<sequence length="201" mass="23720">MPRQRLLDRIKDSLAKEGLKSRSNAAIDWLHRKVKEIKLNVTAREAFINAAGRSLGSIKNKYFIGQMWLYIYDPKTKETLPFYDTFPLVIPIEQYNDGFLGLNLHYISPRDRIVLLDKLSTILTDSRYDEKTRFRISYVYLKNFSKAFEATPCIKRYLWTHIRSKFLPISASEWDIAALLNIERFVKASSQQVWEDSRKKY</sequence>
<evidence type="ECO:0008006" key="2">
    <source>
        <dbReference type="Google" id="ProtNLM"/>
    </source>
</evidence>
<proteinExistence type="predicted"/>
<evidence type="ECO:0000313" key="1">
    <source>
        <dbReference type="EMBL" id="QHU08793.1"/>
    </source>
</evidence>
<organism evidence="1">
    <name type="scientific">viral metagenome</name>
    <dbReference type="NCBI Taxonomy" id="1070528"/>
    <lineage>
        <taxon>unclassified sequences</taxon>
        <taxon>metagenomes</taxon>
        <taxon>organismal metagenomes</taxon>
    </lineage>
</organism>
<accession>A0A6C0JTU6</accession>
<dbReference type="EMBL" id="MN740699">
    <property type="protein sequence ID" value="QHU08793.1"/>
    <property type="molecule type" value="Genomic_DNA"/>
</dbReference>